<gene>
    <name evidence="1" type="ORF">QYS48_29555</name>
</gene>
<organism evidence="1 2">
    <name type="scientific">Marivirga arenosa</name>
    <dbReference type="NCBI Taxonomy" id="3059076"/>
    <lineage>
        <taxon>Bacteria</taxon>
        <taxon>Pseudomonadati</taxon>
        <taxon>Bacteroidota</taxon>
        <taxon>Cytophagia</taxon>
        <taxon>Cytophagales</taxon>
        <taxon>Marivirgaceae</taxon>
        <taxon>Marivirga</taxon>
    </lineage>
</organism>
<accession>A0AA51NAU3</accession>
<reference evidence="1" key="1">
    <citation type="submission" date="2023-08" db="EMBL/GenBank/DDBJ databases">
        <title>Comparative genomics and taxonomic characterization of three novel marine species of genus Marivirga.</title>
        <authorList>
            <person name="Muhammad N."/>
            <person name="Kim S.-G."/>
        </authorList>
    </citation>
    <scope>NUCLEOTIDE SEQUENCE [LARGE SCALE GENOMIC DNA]</scope>
    <source>
        <strain evidence="1">ABR2-2</strain>
    </source>
</reference>
<dbReference type="Proteomes" id="UP001244443">
    <property type="component" value="Chromosome"/>
</dbReference>
<dbReference type="SUPFAM" id="SSF53756">
    <property type="entry name" value="UDP-Glycosyltransferase/glycogen phosphorylase"/>
    <property type="match status" value="1"/>
</dbReference>
<dbReference type="EMBL" id="CP129970">
    <property type="protein sequence ID" value="WMN07695.1"/>
    <property type="molecule type" value="Genomic_DNA"/>
</dbReference>
<dbReference type="RefSeq" id="WP_308357902.1">
    <property type="nucleotide sequence ID" value="NZ_CP129970.2"/>
</dbReference>
<evidence type="ECO:0000313" key="2">
    <source>
        <dbReference type="Proteomes" id="UP001244443"/>
    </source>
</evidence>
<protein>
    <recommendedName>
        <fullName evidence="3">Glycosyltransferase subfamily 4-like N-terminal domain-containing protein</fullName>
    </recommendedName>
</protein>
<keyword evidence="2" id="KW-1185">Reference proteome</keyword>
<dbReference type="AlphaFoldDB" id="A0AA51NAU3"/>
<sequence length="394" mass="46329">MTIFVFSYYSFKDPVFQSAVLPYIKAVQDKNLKYVLLTWEQKQHILSKKEIKNITVELETYNIFWKRTKWHSGSFKIVKKLFDFVVGLFYSFILIKKYNANKIFSEGFPGAIIGHYLSKLSGKAHIIHTFEPHADYMLDSGVWKQNSWEYLFLKKLETPIAKHAQHIITATNSFKKILLQKGVRSNVHVIPSCINMDFYFFDAKARNRIRSELKIELDQIVIVYLGKIGGMYMEDDLFSFFQNCLSLDSKRFKFFLFTDYPEKSINQMLKKFNITKEAVYFSYLRKEEVSKYLSAADIGFCGIRAIPSRRYSSPIKNGEYWACGLPTLIPKGISDDYVTIENEKIGRTFSKIEEISREDIEYLLDISRNKVREIALRKRDINSYINNWKTIFFS</sequence>
<evidence type="ECO:0008006" key="3">
    <source>
        <dbReference type="Google" id="ProtNLM"/>
    </source>
</evidence>
<dbReference type="Gene3D" id="3.40.50.2000">
    <property type="entry name" value="Glycogen Phosphorylase B"/>
    <property type="match status" value="2"/>
</dbReference>
<proteinExistence type="predicted"/>
<name>A0AA51NAU3_9BACT</name>
<evidence type="ECO:0000313" key="1">
    <source>
        <dbReference type="EMBL" id="WMN07695.1"/>
    </source>
</evidence>